<feature type="compositionally biased region" description="Acidic residues" evidence="2">
    <location>
        <begin position="526"/>
        <end position="539"/>
    </location>
</feature>
<feature type="region of interest" description="Disordered" evidence="2">
    <location>
        <begin position="523"/>
        <end position="590"/>
    </location>
</feature>
<feature type="compositionally biased region" description="Low complexity" evidence="2">
    <location>
        <begin position="854"/>
        <end position="867"/>
    </location>
</feature>
<dbReference type="RefSeq" id="XP_019533059.3">
    <property type="nucleotide sequence ID" value="XM_019677514.3"/>
</dbReference>
<sequence length="1454" mass="157263">MWIRDNLLPPARVDSSMDTKMHSGSYISAKHPAIPVSIGIASIVLEGRPAILDEGSARSGDSSTAGGGPGGGGGGGGSSGGGGGGGGSSDEDGGFHRPVDDGRSRNYNFVESVQCEGELLVNERPQSFMSDTAQRINLKLQQIRACPGTSKDVVENMIAVEVVAGSSGMGRRANDRDGYGGDGYGVETFHNPTETTSLLTSAKAWGRDHIYSGFEKMKLLGAVSPIKVPPTAATPFINFSSNVNRKKSDAGIGIPSPAATAAASCSKQRSREGPHCEQFLKKVGVIKADPNDETEHSCSYRNEFCLRWQAYFKQLSSILTCGEAICIEVYLGPENHAILLEQWILKLKLKTSESTMTLQSLCAAIRSQLYFSQISAWTDLIKNSLEPEIFNNPRIKKVSVDGELGGGASVSTPIPIGSNGVGGGPGVGGGGHSGGGTSPLVLPKAKLDILFRIRGYDNTACFNDNPNVHNFPDAIIADNYVIEVCLKSLPRLERIPSINDEMDAKMNDRMDLPCHEKGKHRCAFRDEDEEDPQTGEDDMSPAAVSHREKQLMKYKKRMMKREKKKKSTAPDASNGSGSSSRAESTVPMMVTPPVCKSPALNIPTVNHHHASNCSNSSPYTSSINLIQPPLYSNCDDLYQPTSCAVSNTKATQTAIFLSGNGSSNMANCGGNVVTVATQTDASGCCCLCAEQQPEPVNGHRPSRAGRSTSTNSDSKMQYINSNYNDCDISQQEEVAAVVHHDEQSKRHHIEDEDEEEETSRGLRKAELLLQAIQRTAIINDHQHQLPDVAHFKNNNYYSGSYNDNNNTGSDTAAKCERRECDTFTFSKNALDLGDCRLCKRQKTKHNFKLALNKSDSSSCGSSSSSSSTNNSPPGCRRTLSESLVGHFTIPSSSSPGGADDETDSASYHKTRQSGKDVSDLSAALSSSAGATVVDSFEQLKKGYRRAFSEDVIDTIDLSVALGKPASSGSGIPIGGTVDDDEDEDERNDATFSNCECPMMFAQPSPVDRQVRRPSTFATPIVNGMQTSTPANSTSKLPLYVSCTESDYSVSTASSISPHKKQILSCSAAMAGSSRLLVGSKSSSSSSSNFTIPKINLTNVFNVSPLAREDSGFISSSSPIPINGSVFYFPNSNRLNVHKSNSAPTSQLSPGSLSPRFLRHACKNHRSRHLSERSSVSERSSIGSDEQFSDEEYSYLMDLTSNSSNGSNFRLSPSKLPSTPLKASSLAQRPFSKPFSKNLFKFGRLPLLGSLEESLLQRRIAPRFQVADFKVLLGASGSFCPTQLTIPVASYFYELPGQHLTTPYVCELRLPRKGYSIPRQGTVQATLLNPLGTVVRMFVVPYDFRDMPAMSMTFIRQRILADDDTSKGAIENVEQLSNAEQMKLLRYAIHLRFQTSRSGKLTLHTDIRCLISRRTDCDTAAAYTKNLMESPSDSLKVVTIVPENPKFSLRVDKQQ</sequence>
<feature type="region of interest" description="Disordered" evidence="2">
    <location>
        <begin position="852"/>
        <end position="918"/>
    </location>
</feature>
<dbReference type="Proteomes" id="UP000069940">
    <property type="component" value="Unassembled WGS sequence"/>
</dbReference>
<dbReference type="InterPro" id="IPR033473">
    <property type="entry name" value="Atos-like_C"/>
</dbReference>
<dbReference type="SMART" id="SM01177">
    <property type="entry name" value="DUF4210"/>
    <property type="match status" value="1"/>
</dbReference>
<reference evidence="4" key="2">
    <citation type="submission" date="2025-05" db="UniProtKB">
        <authorList>
            <consortium name="EnsemblMetazoa"/>
        </authorList>
    </citation>
    <scope>IDENTIFICATION</scope>
    <source>
        <strain evidence="4">Foshan</strain>
    </source>
</reference>
<protein>
    <recommendedName>
        <fullName evidence="3">Atos-like conserved domain-containing protein</fullName>
    </recommendedName>
</protein>
<evidence type="ECO:0000259" key="3">
    <source>
        <dbReference type="SMART" id="SM01177"/>
    </source>
</evidence>
<evidence type="ECO:0000313" key="4">
    <source>
        <dbReference type="EnsemblMetazoa" id="AALFPA23_025317.P37778"/>
    </source>
</evidence>
<comment type="similarity">
    <text evidence="1">Belongs to the ATOS family.</text>
</comment>
<organism evidence="4 5">
    <name type="scientific">Aedes albopictus</name>
    <name type="common">Asian tiger mosquito</name>
    <name type="synonym">Stegomyia albopicta</name>
    <dbReference type="NCBI Taxonomy" id="7160"/>
    <lineage>
        <taxon>Eukaryota</taxon>
        <taxon>Metazoa</taxon>
        <taxon>Ecdysozoa</taxon>
        <taxon>Arthropoda</taxon>
        <taxon>Hexapoda</taxon>
        <taxon>Insecta</taxon>
        <taxon>Pterygota</taxon>
        <taxon>Neoptera</taxon>
        <taxon>Endopterygota</taxon>
        <taxon>Diptera</taxon>
        <taxon>Nematocera</taxon>
        <taxon>Culicoidea</taxon>
        <taxon>Culicidae</taxon>
        <taxon>Culicinae</taxon>
        <taxon>Aedini</taxon>
        <taxon>Aedes</taxon>
        <taxon>Stegomyia</taxon>
    </lineage>
</organism>
<accession>A0ABM2A805</accession>
<dbReference type="PANTHER" id="PTHR13199">
    <property type="entry name" value="GH03947P"/>
    <property type="match status" value="1"/>
</dbReference>
<evidence type="ECO:0000313" key="5">
    <source>
        <dbReference type="Proteomes" id="UP000069940"/>
    </source>
</evidence>
<feature type="compositionally biased region" description="Basic and acidic residues" evidence="2">
    <location>
        <begin position="93"/>
        <end position="103"/>
    </location>
</feature>
<feature type="compositionally biased region" description="Basic residues" evidence="2">
    <location>
        <begin position="552"/>
        <end position="567"/>
    </location>
</feature>
<feature type="region of interest" description="Disordered" evidence="2">
    <location>
        <begin position="1163"/>
        <end position="1184"/>
    </location>
</feature>
<evidence type="ECO:0000256" key="1">
    <source>
        <dbReference type="ARBA" id="ARBA00034497"/>
    </source>
</evidence>
<feature type="region of interest" description="Disordered" evidence="2">
    <location>
        <begin position="694"/>
        <end position="716"/>
    </location>
</feature>
<feature type="region of interest" description="Disordered" evidence="2">
    <location>
        <begin position="54"/>
        <end position="103"/>
    </location>
</feature>
<dbReference type="InterPro" id="IPR051506">
    <property type="entry name" value="ATOS_Transcription_Regulators"/>
</dbReference>
<feature type="compositionally biased region" description="Polar residues" evidence="2">
    <location>
        <begin position="705"/>
        <end position="716"/>
    </location>
</feature>
<reference evidence="5" key="1">
    <citation type="journal article" date="2015" name="Proc. Natl. Acad. Sci. U.S.A.">
        <title>Genome sequence of the Asian Tiger mosquito, Aedes albopictus, reveals insights into its biology, genetics, and evolution.</title>
        <authorList>
            <person name="Chen X.G."/>
            <person name="Jiang X."/>
            <person name="Gu J."/>
            <person name="Xu M."/>
            <person name="Wu Y."/>
            <person name="Deng Y."/>
            <person name="Zhang C."/>
            <person name="Bonizzoni M."/>
            <person name="Dermauw W."/>
            <person name="Vontas J."/>
            <person name="Armbruster P."/>
            <person name="Huang X."/>
            <person name="Yang Y."/>
            <person name="Zhang H."/>
            <person name="He W."/>
            <person name="Peng H."/>
            <person name="Liu Y."/>
            <person name="Wu K."/>
            <person name="Chen J."/>
            <person name="Lirakis M."/>
            <person name="Topalis P."/>
            <person name="Van Leeuwen T."/>
            <person name="Hall A.B."/>
            <person name="Jiang X."/>
            <person name="Thorpe C."/>
            <person name="Mueller R.L."/>
            <person name="Sun C."/>
            <person name="Waterhouse R.M."/>
            <person name="Yan G."/>
            <person name="Tu Z.J."/>
            <person name="Fang X."/>
            <person name="James A.A."/>
        </authorList>
    </citation>
    <scope>NUCLEOTIDE SEQUENCE [LARGE SCALE GENOMIC DNA]</scope>
    <source>
        <strain evidence="5">Foshan</strain>
    </source>
</reference>
<feature type="domain" description="Atos-like conserved" evidence="3">
    <location>
        <begin position="1246"/>
        <end position="1304"/>
    </location>
</feature>
<proteinExistence type="inferred from homology"/>
<feature type="compositionally biased region" description="Gly residues" evidence="2">
    <location>
        <begin position="65"/>
        <end position="88"/>
    </location>
</feature>
<dbReference type="InterPro" id="IPR025261">
    <property type="entry name" value="Atos-like_cons_dom"/>
</dbReference>
<dbReference type="Pfam" id="PF13889">
    <property type="entry name" value="Chromosome_seg"/>
    <property type="match status" value="1"/>
</dbReference>
<dbReference type="Pfam" id="PF13915">
    <property type="entry name" value="DUF4210"/>
    <property type="match status" value="1"/>
</dbReference>
<evidence type="ECO:0000256" key="2">
    <source>
        <dbReference type="SAM" id="MobiDB-lite"/>
    </source>
</evidence>
<dbReference type="GeneID" id="109404609"/>
<dbReference type="PANTHER" id="PTHR13199:SF11">
    <property type="entry name" value="PROTEIN ATOSSA"/>
    <property type="match status" value="1"/>
</dbReference>
<name>A0ABM2A805_AEDAL</name>
<dbReference type="EnsemblMetazoa" id="AALFPA23_025317.R37778">
    <property type="protein sequence ID" value="AALFPA23_025317.P37778"/>
    <property type="gene ID" value="AALFPA23_025317"/>
</dbReference>
<keyword evidence="5" id="KW-1185">Reference proteome</keyword>